<dbReference type="InterPro" id="IPR000014">
    <property type="entry name" value="PAS"/>
</dbReference>
<evidence type="ECO:0000256" key="2">
    <source>
        <dbReference type="ARBA" id="ARBA00012438"/>
    </source>
</evidence>
<feature type="compositionally biased region" description="Basic and acidic residues" evidence="6">
    <location>
        <begin position="1"/>
        <end position="19"/>
    </location>
</feature>
<evidence type="ECO:0000259" key="9">
    <source>
        <dbReference type="PROSITE" id="PS50113"/>
    </source>
</evidence>
<keyword evidence="3" id="KW-0597">Phosphoprotein</keyword>
<dbReference type="eggNOG" id="COG4251">
    <property type="taxonomic scope" value="Bacteria"/>
</dbReference>
<evidence type="ECO:0000256" key="5">
    <source>
        <dbReference type="ARBA" id="ARBA00022777"/>
    </source>
</evidence>
<dbReference type="GO" id="GO:0005886">
    <property type="term" value="C:plasma membrane"/>
    <property type="evidence" value="ECO:0007669"/>
    <property type="project" value="UniProtKB-ARBA"/>
</dbReference>
<dbReference type="EC" id="2.7.13.3" evidence="2"/>
<dbReference type="InterPro" id="IPR003594">
    <property type="entry name" value="HATPase_dom"/>
</dbReference>
<evidence type="ECO:0000313" key="10">
    <source>
        <dbReference type="EMBL" id="EXJ15411.1"/>
    </source>
</evidence>
<dbReference type="PROSITE" id="PS50113">
    <property type="entry name" value="PAC"/>
    <property type="match status" value="2"/>
</dbReference>
<dbReference type="PROSITE" id="PS50112">
    <property type="entry name" value="PAS"/>
    <property type="match status" value="2"/>
</dbReference>
<dbReference type="InterPro" id="IPR036097">
    <property type="entry name" value="HisK_dim/P_sf"/>
</dbReference>
<comment type="catalytic activity">
    <reaction evidence="1">
        <text>ATP + protein L-histidine = ADP + protein N-phospho-L-histidine.</text>
        <dbReference type="EC" id="2.7.13.3"/>
    </reaction>
</comment>
<dbReference type="Pfam" id="PF02518">
    <property type="entry name" value="HATPase_c"/>
    <property type="match status" value="1"/>
</dbReference>
<dbReference type="SUPFAM" id="SSF47384">
    <property type="entry name" value="Homodimeric domain of signal transducing histidine kinase"/>
    <property type="match status" value="1"/>
</dbReference>
<proteinExistence type="predicted"/>
<evidence type="ECO:0000313" key="11">
    <source>
        <dbReference type="Proteomes" id="UP000019460"/>
    </source>
</evidence>
<evidence type="ECO:0000259" key="8">
    <source>
        <dbReference type="PROSITE" id="PS50112"/>
    </source>
</evidence>
<dbReference type="Proteomes" id="UP000019460">
    <property type="component" value="Unassembled WGS sequence"/>
</dbReference>
<evidence type="ECO:0000256" key="1">
    <source>
        <dbReference type="ARBA" id="ARBA00000085"/>
    </source>
</evidence>
<dbReference type="InterPro" id="IPR005467">
    <property type="entry name" value="His_kinase_dom"/>
</dbReference>
<evidence type="ECO:0000256" key="4">
    <source>
        <dbReference type="ARBA" id="ARBA00022679"/>
    </source>
</evidence>
<gene>
    <name evidence="10" type="ORF">D779_1375</name>
</gene>
<feature type="region of interest" description="Disordered" evidence="6">
    <location>
        <begin position="1"/>
        <end position="24"/>
    </location>
</feature>
<dbReference type="InterPro" id="IPR004358">
    <property type="entry name" value="Sig_transdc_His_kin-like_C"/>
</dbReference>
<dbReference type="InterPro" id="IPR013656">
    <property type="entry name" value="PAS_4"/>
</dbReference>
<dbReference type="AlphaFoldDB" id="W9VEK5"/>
<dbReference type="PANTHER" id="PTHR43304:SF1">
    <property type="entry name" value="PAC DOMAIN-CONTAINING PROTEIN"/>
    <property type="match status" value="1"/>
</dbReference>
<dbReference type="Gene3D" id="3.30.450.20">
    <property type="entry name" value="PAS domain"/>
    <property type="match status" value="3"/>
</dbReference>
<feature type="domain" description="PAS" evidence="8">
    <location>
        <begin position="28"/>
        <end position="81"/>
    </location>
</feature>
<feature type="domain" description="PAC" evidence="9">
    <location>
        <begin position="241"/>
        <end position="291"/>
    </location>
</feature>
<dbReference type="SUPFAM" id="SSF55785">
    <property type="entry name" value="PYP-like sensor domain (PAS domain)"/>
    <property type="match status" value="3"/>
</dbReference>
<dbReference type="PRINTS" id="PR00344">
    <property type="entry name" value="BCTRLSENSOR"/>
</dbReference>
<dbReference type="InterPro" id="IPR052162">
    <property type="entry name" value="Sensor_kinase/Photoreceptor"/>
</dbReference>
<dbReference type="Gene3D" id="3.30.565.10">
    <property type="entry name" value="Histidine kinase-like ATPase, C-terminal domain"/>
    <property type="match status" value="1"/>
</dbReference>
<feature type="domain" description="Histidine kinase" evidence="7">
    <location>
        <begin position="420"/>
        <end position="634"/>
    </location>
</feature>
<evidence type="ECO:0000259" key="7">
    <source>
        <dbReference type="PROSITE" id="PS50109"/>
    </source>
</evidence>
<dbReference type="SMART" id="SM00388">
    <property type="entry name" value="HisKA"/>
    <property type="match status" value="1"/>
</dbReference>
<dbReference type="CDD" id="cd00130">
    <property type="entry name" value="PAS"/>
    <property type="match status" value="2"/>
</dbReference>
<keyword evidence="4" id="KW-0808">Transferase</keyword>
<dbReference type="PATRIC" id="fig|1249627.3.peg.1824"/>
<feature type="domain" description="PAC" evidence="9">
    <location>
        <begin position="100"/>
        <end position="150"/>
    </location>
</feature>
<dbReference type="GO" id="GO:0000155">
    <property type="term" value="F:phosphorelay sensor kinase activity"/>
    <property type="evidence" value="ECO:0007669"/>
    <property type="project" value="InterPro"/>
</dbReference>
<dbReference type="CDD" id="cd00082">
    <property type="entry name" value="HisKA"/>
    <property type="match status" value="1"/>
</dbReference>
<dbReference type="InterPro" id="IPR001610">
    <property type="entry name" value="PAC"/>
</dbReference>
<accession>W9VEK5</accession>
<keyword evidence="11" id="KW-1185">Reference proteome</keyword>
<dbReference type="InterPro" id="IPR035965">
    <property type="entry name" value="PAS-like_dom_sf"/>
</dbReference>
<dbReference type="PROSITE" id="PS50109">
    <property type="entry name" value="HIS_KIN"/>
    <property type="match status" value="1"/>
</dbReference>
<feature type="domain" description="PAS" evidence="8">
    <location>
        <begin position="151"/>
        <end position="196"/>
    </location>
</feature>
<dbReference type="NCBIfam" id="TIGR00229">
    <property type="entry name" value="sensory_box"/>
    <property type="match status" value="3"/>
</dbReference>
<organism evidence="10 11">
    <name type="scientific">Imhoffiella purpurea</name>
    <dbReference type="NCBI Taxonomy" id="1249627"/>
    <lineage>
        <taxon>Bacteria</taxon>
        <taxon>Pseudomonadati</taxon>
        <taxon>Pseudomonadota</taxon>
        <taxon>Gammaproteobacteria</taxon>
        <taxon>Chromatiales</taxon>
        <taxon>Chromatiaceae</taxon>
        <taxon>Imhoffiella</taxon>
    </lineage>
</organism>
<comment type="caution">
    <text evidence="10">The sequence shown here is derived from an EMBL/GenBank/DDBJ whole genome shotgun (WGS) entry which is preliminary data.</text>
</comment>
<dbReference type="OrthoDB" id="9810730at2"/>
<evidence type="ECO:0000256" key="3">
    <source>
        <dbReference type="ARBA" id="ARBA00022553"/>
    </source>
</evidence>
<evidence type="ECO:0000256" key="6">
    <source>
        <dbReference type="SAM" id="MobiDB-lite"/>
    </source>
</evidence>
<dbReference type="STRING" id="1249627.D779_1375"/>
<dbReference type="SMART" id="SM00091">
    <property type="entry name" value="PAS"/>
    <property type="match status" value="3"/>
</dbReference>
<dbReference type="EMBL" id="AONC01000026">
    <property type="protein sequence ID" value="EXJ15411.1"/>
    <property type="molecule type" value="Genomic_DNA"/>
</dbReference>
<dbReference type="Gene3D" id="1.10.287.130">
    <property type="match status" value="1"/>
</dbReference>
<dbReference type="PANTHER" id="PTHR43304">
    <property type="entry name" value="PHYTOCHROME-LIKE PROTEIN CPH1"/>
    <property type="match status" value="1"/>
</dbReference>
<dbReference type="Pfam" id="PF08448">
    <property type="entry name" value="PAS_4"/>
    <property type="match status" value="2"/>
</dbReference>
<dbReference type="Pfam" id="PF00512">
    <property type="entry name" value="HisKA"/>
    <property type="match status" value="1"/>
</dbReference>
<dbReference type="InterPro" id="IPR036890">
    <property type="entry name" value="HATPase_C_sf"/>
</dbReference>
<name>W9VEK5_9GAMM</name>
<dbReference type="SMART" id="SM00086">
    <property type="entry name" value="PAC"/>
    <property type="match status" value="3"/>
</dbReference>
<reference evidence="10 11" key="1">
    <citation type="submission" date="2012-11" db="EMBL/GenBank/DDBJ databases">
        <title>Genome assembly of Thiorhodococcus sp. AK35.</title>
        <authorList>
            <person name="Nupur N."/>
            <person name="Khatri I."/>
            <person name="Subramanian S."/>
            <person name="Pinnaka A."/>
        </authorList>
    </citation>
    <scope>NUCLEOTIDE SEQUENCE [LARGE SCALE GENOMIC DNA]</scope>
    <source>
        <strain evidence="10 11">AK35</strain>
    </source>
</reference>
<protein>
    <recommendedName>
        <fullName evidence="2">histidine kinase</fullName>
        <ecNumber evidence="2">2.7.13.3</ecNumber>
    </recommendedName>
</protein>
<keyword evidence="5" id="KW-0418">Kinase</keyword>
<sequence length="637" mass="71055">MIGDRHEPPRGTRATHSEGSEPLPSEGLDSLFEALIQTSVDAIALLDPEGRFLYVNAAFCESLGYERDALLGMSVPDINPDLTQDDLRVSFERLRLAGDVKYETRHRRRDGSLFPVEVNSNYLTLGGREFRCSFMRDISDRRRAECALQDSQRFLAELIDSLPDALFAIDADGVVTVWNRTLEELSGIPRERLLGRGDRAHALAFYGKRRPMLVDLVLGSSDAGIEHYDFVHRDGDRILAEVHDLSVFGREGVYLWAKAVALRDRDGHATGALEIIRDITEQKDAEQALMSSEARLRSLVSNTPVVIFEFDGEGIFRLVEGRGLDSLGLKPGNMVGTAFVDCFGSGPDFDDAKRRALAGERARFTATLGARVFETHLNPVDAPGAGPISVIGVAVDITERTRREAELQQRTDELTRFTYTVSHDLKSPLVTIRTFLGFLEEDMRLQDAERVAKDLEFIRNAADRMTRLLDELLELSRIGRVINAPTDFSLQDVVRDALDLVAGRIVSKGVRVRVSDSPVTIRGDRQRLVEVFQNLFDNAVKFMADQSEPRIAVEAERLDEEWIFSVIDNGIGIDPRHIHKVFGLFEQLNAEAEGTGIGLTLVKRIVEVHGGRIWVESPGIGHGSRFRFTLPEAYGSD</sequence>
<dbReference type="InterPro" id="IPR003661">
    <property type="entry name" value="HisK_dim/P_dom"/>
</dbReference>
<dbReference type="SMART" id="SM00387">
    <property type="entry name" value="HATPase_c"/>
    <property type="match status" value="1"/>
</dbReference>
<dbReference type="SUPFAM" id="SSF55874">
    <property type="entry name" value="ATPase domain of HSP90 chaperone/DNA topoisomerase II/histidine kinase"/>
    <property type="match status" value="1"/>
</dbReference>
<dbReference type="InterPro" id="IPR000700">
    <property type="entry name" value="PAS-assoc_C"/>
</dbReference>
<dbReference type="Pfam" id="PF13426">
    <property type="entry name" value="PAS_9"/>
    <property type="match status" value="1"/>
</dbReference>
<dbReference type="FunFam" id="3.30.565.10:FF:000006">
    <property type="entry name" value="Sensor histidine kinase WalK"/>
    <property type="match status" value="1"/>
</dbReference>